<dbReference type="GO" id="GO:0009897">
    <property type="term" value="C:external side of plasma membrane"/>
    <property type="evidence" value="ECO:0007669"/>
    <property type="project" value="TreeGrafter"/>
</dbReference>
<feature type="chain" id="PRO_5041664878" description="Ig-like domain-containing protein" evidence="4">
    <location>
        <begin position="22"/>
        <end position="235"/>
    </location>
</feature>
<dbReference type="PANTHER" id="PTHR11481:SF64">
    <property type="entry name" value="FC RECEPTOR-LIKE PROTEIN 4"/>
    <property type="match status" value="1"/>
</dbReference>
<dbReference type="SUPFAM" id="SSF48726">
    <property type="entry name" value="Immunoglobulin"/>
    <property type="match status" value="2"/>
</dbReference>
<dbReference type="InterPro" id="IPR050488">
    <property type="entry name" value="Ig_Fc_receptor"/>
</dbReference>
<evidence type="ECO:0000256" key="3">
    <source>
        <dbReference type="SAM" id="MobiDB-lite"/>
    </source>
</evidence>
<dbReference type="Pfam" id="PF13927">
    <property type="entry name" value="Ig_3"/>
    <property type="match status" value="1"/>
</dbReference>
<dbReference type="GO" id="GO:0006955">
    <property type="term" value="P:immune response"/>
    <property type="evidence" value="ECO:0007669"/>
    <property type="project" value="TreeGrafter"/>
</dbReference>
<dbReference type="InterPro" id="IPR003599">
    <property type="entry name" value="Ig_sub"/>
</dbReference>
<evidence type="ECO:0000259" key="5">
    <source>
        <dbReference type="PROSITE" id="PS50835"/>
    </source>
</evidence>
<proteinExistence type="predicted"/>
<feature type="signal peptide" evidence="4">
    <location>
        <begin position="1"/>
        <end position="21"/>
    </location>
</feature>
<dbReference type="CDD" id="cd00096">
    <property type="entry name" value="Ig"/>
    <property type="match status" value="1"/>
</dbReference>
<keyword evidence="7" id="KW-1185">Reference proteome</keyword>
<dbReference type="Proteomes" id="UP001187415">
    <property type="component" value="Unassembled WGS sequence"/>
</dbReference>
<evidence type="ECO:0000313" key="7">
    <source>
        <dbReference type="Proteomes" id="UP001187415"/>
    </source>
</evidence>
<keyword evidence="1 4" id="KW-0732">Signal</keyword>
<evidence type="ECO:0000256" key="1">
    <source>
        <dbReference type="ARBA" id="ARBA00022729"/>
    </source>
</evidence>
<dbReference type="Gene3D" id="2.60.40.10">
    <property type="entry name" value="Immunoglobulins"/>
    <property type="match status" value="2"/>
</dbReference>
<dbReference type="InterPro" id="IPR013783">
    <property type="entry name" value="Ig-like_fold"/>
</dbReference>
<protein>
    <recommendedName>
        <fullName evidence="5">Ig-like domain-containing protein</fullName>
    </recommendedName>
</protein>
<dbReference type="InterPro" id="IPR036179">
    <property type="entry name" value="Ig-like_dom_sf"/>
</dbReference>
<dbReference type="SMART" id="SM00409">
    <property type="entry name" value="IG"/>
    <property type="match status" value="2"/>
</dbReference>
<feature type="domain" description="Ig-like" evidence="5">
    <location>
        <begin position="106"/>
        <end position="192"/>
    </location>
</feature>
<evidence type="ECO:0000256" key="2">
    <source>
        <dbReference type="ARBA" id="ARBA00023157"/>
    </source>
</evidence>
<dbReference type="InterPro" id="IPR007110">
    <property type="entry name" value="Ig-like_dom"/>
</dbReference>
<organism evidence="6 7">
    <name type="scientific">Channa striata</name>
    <name type="common">Snakehead murrel</name>
    <name type="synonym">Ophicephalus striatus</name>
    <dbReference type="NCBI Taxonomy" id="64152"/>
    <lineage>
        <taxon>Eukaryota</taxon>
        <taxon>Metazoa</taxon>
        <taxon>Chordata</taxon>
        <taxon>Craniata</taxon>
        <taxon>Vertebrata</taxon>
        <taxon>Euteleostomi</taxon>
        <taxon>Actinopterygii</taxon>
        <taxon>Neopterygii</taxon>
        <taxon>Teleostei</taxon>
        <taxon>Neoteleostei</taxon>
        <taxon>Acanthomorphata</taxon>
        <taxon>Anabantaria</taxon>
        <taxon>Anabantiformes</taxon>
        <taxon>Channoidei</taxon>
        <taxon>Channidae</taxon>
        <taxon>Channa</taxon>
    </lineage>
</organism>
<name>A0AA88NRS4_CHASR</name>
<feature type="region of interest" description="Disordered" evidence="3">
    <location>
        <begin position="201"/>
        <end position="235"/>
    </location>
</feature>
<dbReference type="PROSITE" id="PS50835">
    <property type="entry name" value="IG_LIKE"/>
    <property type="match status" value="1"/>
</dbReference>
<reference evidence="6" key="1">
    <citation type="submission" date="2023-07" db="EMBL/GenBank/DDBJ databases">
        <title>Chromosome-level Genome Assembly of Striped Snakehead (Channa striata).</title>
        <authorList>
            <person name="Liu H."/>
        </authorList>
    </citation>
    <scope>NUCLEOTIDE SEQUENCE</scope>
    <source>
        <strain evidence="6">Gz</strain>
        <tissue evidence="6">Muscle</tissue>
    </source>
</reference>
<evidence type="ECO:0000313" key="6">
    <source>
        <dbReference type="EMBL" id="KAK2863607.1"/>
    </source>
</evidence>
<dbReference type="EMBL" id="JAUPFM010000001">
    <property type="protein sequence ID" value="KAK2863607.1"/>
    <property type="molecule type" value="Genomic_DNA"/>
</dbReference>
<comment type="caution">
    <text evidence="6">The sequence shown here is derived from an EMBL/GenBank/DDBJ whole genome shotgun (WGS) entry which is preliminary data.</text>
</comment>
<dbReference type="AlphaFoldDB" id="A0AA88NRS4"/>
<dbReference type="PANTHER" id="PTHR11481">
    <property type="entry name" value="IMMUNOGLOBULIN FC RECEPTOR"/>
    <property type="match status" value="1"/>
</dbReference>
<sequence length="235" mass="25668">MKSVSLLLGVSGLVLSGLTLAEVFVNVSPNRAQFFTGESVSLSCDGVQGSAEWTLKRGRYKKNETCGPVKKDFGLFDGSSCIMSNLSPESDSGLYWCEDGAGQKSPKVDIHVSDHVILEIPALPVMSGSDVTLRCRSRYESYSVDFIWRERVSGDKRELDYLPSTFTIVNVQRSDEGVYRCTATEIDMVMLSGESRLMVRDPAPATTAPPPPVSTSPPPPFHAAGRQPHPQETKH</sequence>
<accession>A0AA88NRS4</accession>
<dbReference type="GO" id="GO:0007166">
    <property type="term" value="P:cell surface receptor signaling pathway"/>
    <property type="evidence" value="ECO:0007669"/>
    <property type="project" value="TreeGrafter"/>
</dbReference>
<keyword evidence="2" id="KW-1015">Disulfide bond</keyword>
<evidence type="ECO:0000256" key="4">
    <source>
        <dbReference type="SAM" id="SignalP"/>
    </source>
</evidence>
<gene>
    <name evidence="6" type="ORF">Q5P01_003140</name>
</gene>
<feature type="compositionally biased region" description="Pro residues" evidence="3">
    <location>
        <begin position="207"/>
        <end position="221"/>
    </location>
</feature>
<dbReference type="GO" id="GO:0004888">
    <property type="term" value="F:transmembrane signaling receptor activity"/>
    <property type="evidence" value="ECO:0007669"/>
    <property type="project" value="TreeGrafter"/>
</dbReference>